<comment type="caution">
    <text evidence="3">The sequence shown here is derived from an EMBL/GenBank/DDBJ whole genome shotgun (WGS) entry which is preliminary data.</text>
</comment>
<keyword evidence="3" id="KW-0808">Transferase</keyword>
<dbReference type="PANTHER" id="PTHR43591">
    <property type="entry name" value="METHYLTRANSFERASE"/>
    <property type="match status" value="1"/>
</dbReference>
<sequence>MLKDNKGDCEEPSRHAQPEHPVQVEADSDDAANDAFSDYSDDKSQTTSLHSSILNYTYENGRRYHAYRAGQYLLPNDEMEQERLDMTHHVFTLTLDGDICLTRLHDPQAILDIGTGTGMWAMEMGDRYPSAEVIGTDLSPIQSEWVPPNVHFEIDDATLEWTFPKDHFDFIHARTLAGAIRDWPGLLEQCYSHCRPGGNVEIAEGRADFFCDDGTLKDDSSTHRWLSEFRRLSEPLGFDIAPKLPDMLKGAGFQDVAYTQKIVPLGTWPKDPALKEVGRWFRVQFLEMGLEAYTLALFTRAGNWSNEEVQVLLALVREELKSNKIHVYTYTAFATGRKPLAGG</sequence>
<organism evidence="3 4">
    <name type="scientific">Tolypocladium ophioglossoides (strain CBS 100239)</name>
    <name type="common">Snaketongue truffleclub</name>
    <name type="synonym">Elaphocordyceps ophioglossoides</name>
    <dbReference type="NCBI Taxonomy" id="1163406"/>
    <lineage>
        <taxon>Eukaryota</taxon>
        <taxon>Fungi</taxon>
        <taxon>Dikarya</taxon>
        <taxon>Ascomycota</taxon>
        <taxon>Pezizomycotina</taxon>
        <taxon>Sordariomycetes</taxon>
        <taxon>Hypocreomycetidae</taxon>
        <taxon>Hypocreales</taxon>
        <taxon>Ophiocordycipitaceae</taxon>
        <taxon>Tolypocladium</taxon>
    </lineage>
</organism>
<evidence type="ECO:0000313" key="4">
    <source>
        <dbReference type="Proteomes" id="UP000036947"/>
    </source>
</evidence>
<dbReference type="STRING" id="1163406.A0A0L0N4X8"/>
<dbReference type="Proteomes" id="UP000036947">
    <property type="component" value="Unassembled WGS sequence"/>
</dbReference>
<keyword evidence="4" id="KW-1185">Reference proteome</keyword>
<accession>A0A0L0N4X8</accession>
<dbReference type="Pfam" id="PF13489">
    <property type="entry name" value="Methyltransf_23"/>
    <property type="match status" value="1"/>
</dbReference>
<dbReference type="GO" id="GO:0032259">
    <property type="term" value="P:methylation"/>
    <property type="evidence" value="ECO:0007669"/>
    <property type="project" value="UniProtKB-KW"/>
</dbReference>
<evidence type="ECO:0000256" key="1">
    <source>
        <dbReference type="ARBA" id="ARBA00038158"/>
    </source>
</evidence>
<gene>
    <name evidence="3" type="ORF">TOPH_06243</name>
</gene>
<name>A0A0L0N4X8_TOLOC</name>
<dbReference type="CDD" id="cd02440">
    <property type="entry name" value="AdoMet_MTases"/>
    <property type="match status" value="1"/>
</dbReference>
<dbReference type="AlphaFoldDB" id="A0A0L0N4X8"/>
<comment type="similarity">
    <text evidence="1">Belongs to the methyltransferase superfamily. LaeA methyltransferase family.</text>
</comment>
<proteinExistence type="inferred from homology"/>
<feature type="region of interest" description="Disordered" evidence="2">
    <location>
        <begin position="1"/>
        <end position="45"/>
    </location>
</feature>
<dbReference type="Gene3D" id="3.40.50.150">
    <property type="entry name" value="Vaccinia Virus protein VP39"/>
    <property type="match status" value="1"/>
</dbReference>
<feature type="compositionally biased region" description="Basic and acidic residues" evidence="2">
    <location>
        <begin position="1"/>
        <end position="18"/>
    </location>
</feature>
<dbReference type="GO" id="GO:0008168">
    <property type="term" value="F:methyltransferase activity"/>
    <property type="evidence" value="ECO:0007669"/>
    <property type="project" value="UniProtKB-KW"/>
</dbReference>
<dbReference type="SUPFAM" id="SSF53335">
    <property type="entry name" value="S-adenosyl-L-methionine-dependent methyltransferases"/>
    <property type="match status" value="1"/>
</dbReference>
<reference evidence="3 4" key="1">
    <citation type="journal article" date="2015" name="BMC Genomics">
        <title>The genome of the truffle-parasite Tolypocladium ophioglossoides and the evolution of antifungal peptaibiotics.</title>
        <authorList>
            <person name="Quandt C.A."/>
            <person name="Bushley K.E."/>
            <person name="Spatafora J.W."/>
        </authorList>
    </citation>
    <scope>NUCLEOTIDE SEQUENCE [LARGE SCALE GENOMIC DNA]</scope>
    <source>
        <strain evidence="3 4">CBS 100239</strain>
    </source>
</reference>
<dbReference type="PANTHER" id="PTHR43591:SF24">
    <property type="entry name" value="2-METHOXY-6-POLYPRENYL-1,4-BENZOQUINOL METHYLASE, MITOCHONDRIAL"/>
    <property type="match status" value="1"/>
</dbReference>
<evidence type="ECO:0000256" key="2">
    <source>
        <dbReference type="SAM" id="MobiDB-lite"/>
    </source>
</evidence>
<dbReference type="EMBL" id="LFRF01000021">
    <property type="protein sequence ID" value="KND89071.1"/>
    <property type="molecule type" value="Genomic_DNA"/>
</dbReference>
<evidence type="ECO:0000313" key="3">
    <source>
        <dbReference type="EMBL" id="KND89071.1"/>
    </source>
</evidence>
<dbReference type="InterPro" id="IPR029063">
    <property type="entry name" value="SAM-dependent_MTases_sf"/>
</dbReference>
<protein>
    <submittedName>
        <fullName evidence="3">Phosphomethylethanolamine N-methyltransferase</fullName>
    </submittedName>
</protein>
<keyword evidence="3" id="KW-0489">Methyltransferase</keyword>
<dbReference type="OrthoDB" id="2013972at2759"/>